<protein>
    <submittedName>
        <fullName evidence="3">Exostosin domain-containing protein</fullName>
    </submittedName>
</protein>
<reference evidence="3" key="1">
    <citation type="submission" date="2016-06" db="UniProtKB">
        <authorList>
            <consortium name="WormBaseParasite"/>
        </authorList>
    </citation>
    <scope>IDENTIFICATION</scope>
</reference>
<dbReference type="EMBL" id="UYRT01099246">
    <property type="protein sequence ID" value="VDN42070.1"/>
    <property type="molecule type" value="Genomic_DNA"/>
</dbReference>
<dbReference type="Proteomes" id="UP000271098">
    <property type="component" value="Unassembled WGS sequence"/>
</dbReference>
<evidence type="ECO:0000313" key="3">
    <source>
        <dbReference type="WBParaSite" id="GPUH_0002389501-mRNA-1"/>
    </source>
</evidence>
<reference evidence="1 2" key="2">
    <citation type="submission" date="2018-11" db="EMBL/GenBank/DDBJ databases">
        <authorList>
            <consortium name="Pathogen Informatics"/>
        </authorList>
    </citation>
    <scope>NUCLEOTIDE SEQUENCE [LARGE SCALE GENOMIC DNA]</scope>
</reference>
<evidence type="ECO:0000313" key="1">
    <source>
        <dbReference type="EMBL" id="VDN42070.1"/>
    </source>
</evidence>
<name>A0A183ESC4_9BILA</name>
<gene>
    <name evidence="1" type="ORF">GPUH_LOCUS23869</name>
</gene>
<dbReference type="AlphaFoldDB" id="A0A183ESC4"/>
<organism evidence="3">
    <name type="scientific">Gongylonema pulchrum</name>
    <dbReference type="NCBI Taxonomy" id="637853"/>
    <lineage>
        <taxon>Eukaryota</taxon>
        <taxon>Metazoa</taxon>
        <taxon>Ecdysozoa</taxon>
        <taxon>Nematoda</taxon>
        <taxon>Chromadorea</taxon>
        <taxon>Rhabditida</taxon>
        <taxon>Spirurina</taxon>
        <taxon>Spiruromorpha</taxon>
        <taxon>Spiruroidea</taxon>
        <taxon>Gongylonematidae</taxon>
        <taxon>Gongylonema</taxon>
    </lineage>
</organism>
<accession>A0A183ESC4</accession>
<dbReference type="WBParaSite" id="GPUH_0002389501-mRNA-1">
    <property type="protein sequence ID" value="GPUH_0002389501-mRNA-1"/>
    <property type="gene ID" value="GPUH_0002389501"/>
</dbReference>
<proteinExistence type="predicted"/>
<evidence type="ECO:0000313" key="2">
    <source>
        <dbReference type="Proteomes" id="UP000271098"/>
    </source>
</evidence>
<sequence length="120" mass="13719">MLLAGWRQGEQRDLLIFTGPYLFAGVPLILLEPDCLYGHEQIRQNIPHYHPTETVRAKLMHLIRQRSQSTAENEKSATLARKQLTRKVKSSAQQLMRNGIVSAVDGYSSSKQWVFSLLVR</sequence>
<keyword evidence="2" id="KW-1185">Reference proteome</keyword>